<organism evidence="10 11">
    <name type="scientific">Marinactinospora rubrisoli</name>
    <dbReference type="NCBI Taxonomy" id="2715399"/>
    <lineage>
        <taxon>Bacteria</taxon>
        <taxon>Bacillati</taxon>
        <taxon>Actinomycetota</taxon>
        <taxon>Actinomycetes</taxon>
        <taxon>Streptosporangiales</taxon>
        <taxon>Nocardiopsidaceae</taxon>
        <taxon>Marinactinospora</taxon>
    </lineage>
</organism>
<keyword evidence="11" id="KW-1185">Reference proteome</keyword>
<evidence type="ECO:0000313" key="10">
    <source>
        <dbReference type="EMBL" id="MFC7330702.1"/>
    </source>
</evidence>
<evidence type="ECO:0000256" key="5">
    <source>
        <dbReference type="ARBA" id="ARBA00022989"/>
    </source>
</evidence>
<dbReference type="InterPro" id="IPR035906">
    <property type="entry name" value="MetI-like_sf"/>
</dbReference>
<comment type="similarity">
    <text evidence="7">Belongs to the binding-protein-dependent transport system permease family.</text>
</comment>
<name>A0ABW2KLK9_9ACTN</name>
<protein>
    <submittedName>
        <fullName evidence="10">ABC transporter permease</fullName>
    </submittedName>
</protein>
<feature type="compositionally biased region" description="Pro residues" evidence="8">
    <location>
        <begin position="1"/>
        <end position="11"/>
    </location>
</feature>
<dbReference type="PROSITE" id="PS50928">
    <property type="entry name" value="ABC_TM1"/>
    <property type="match status" value="1"/>
</dbReference>
<dbReference type="CDD" id="cd06261">
    <property type="entry name" value="TM_PBP2"/>
    <property type="match status" value="1"/>
</dbReference>
<dbReference type="RefSeq" id="WP_379873348.1">
    <property type="nucleotide sequence ID" value="NZ_JBHTBH010000013.1"/>
</dbReference>
<keyword evidence="2 7" id="KW-0813">Transport</keyword>
<dbReference type="EMBL" id="JBHTBH010000013">
    <property type="protein sequence ID" value="MFC7330702.1"/>
    <property type="molecule type" value="Genomic_DNA"/>
</dbReference>
<keyword evidence="5 7" id="KW-1133">Transmembrane helix</keyword>
<dbReference type="Proteomes" id="UP001596540">
    <property type="component" value="Unassembled WGS sequence"/>
</dbReference>
<evidence type="ECO:0000256" key="2">
    <source>
        <dbReference type="ARBA" id="ARBA00022448"/>
    </source>
</evidence>
<feature type="transmembrane region" description="Helical" evidence="7">
    <location>
        <begin position="172"/>
        <end position="202"/>
    </location>
</feature>
<keyword evidence="4 7" id="KW-0812">Transmembrane</keyword>
<dbReference type="PANTHER" id="PTHR43376">
    <property type="entry name" value="OLIGOPEPTIDE TRANSPORT SYSTEM PERMEASE PROTEIN"/>
    <property type="match status" value="1"/>
</dbReference>
<evidence type="ECO:0000256" key="6">
    <source>
        <dbReference type="ARBA" id="ARBA00023136"/>
    </source>
</evidence>
<evidence type="ECO:0000256" key="3">
    <source>
        <dbReference type="ARBA" id="ARBA00022475"/>
    </source>
</evidence>
<comment type="subcellular location">
    <subcellularLocation>
        <location evidence="1 7">Cell membrane</location>
        <topology evidence="1 7">Multi-pass membrane protein</topology>
    </subcellularLocation>
</comment>
<sequence length="358" mass="38568">MTGTPTPPPAAAPENTRGGPAARSRPRTGFASRALLRHIGGRLLGSVVSLVAVMVTGFFLFRILPGDPVRTMTQGRAVTVEQLAELRRQFGLDKPLPQQFLDYCLGLLRFDLGTSFQYRAPVAELIAERLWPTVLLAGTGTVIAAILGLWLGTRAAWRRGSVTDRVHTGVALTLWSVPTFWLGLILIVVFAGGLGGALPHLFPTGGMATPGVTGFVPQLLDVAHHMVLPVATMVAVVYAQYLMIMRSSLLDEMGGDYLVTARAKGLRDALVLRRHAVPNALLPTVTLIFLNLGGVVAGAILVEAVFSWPGLGMLFYEALRVPDLPLVQGLFIFFSASVIFMNLLADLVYPLLDPRVRT</sequence>
<evidence type="ECO:0000259" key="9">
    <source>
        <dbReference type="PROSITE" id="PS50928"/>
    </source>
</evidence>
<dbReference type="InterPro" id="IPR045621">
    <property type="entry name" value="BPD_transp_1_N"/>
</dbReference>
<feature type="region of interest" description="Disordered" evidence="8">
    <location>
        <begin position="1"/>
        <end position="26"/>
    </location>
</feature>
<dbReference type="SUPFAM" id="SSF161098">
    <property type="entry name" value="MetI-like"/>
    <property type="match status" value="1"/>
</dbReference>
<reference evidence="11" key="1">
    <citation type="journal article" date="2019" name="Int. J. Syst. Evol. Microbiol.">
        <title>The Global Catalogue of Microorganisms (GCM) 10K type strain sequencing project: providing services to taxonomists for standard genome sequencing and annotation.</title>
        <authorList>
            <consortium name="The Broad Institute Genomics Platform"/>
            <consortium name="The Broad Institute Genome Sequencing Center for Infectious Disease"/>
            <person name="Wu L."/>
            <person name="Ma J."/>
        </authorList>
    </citation>
    <scope>NUCLEOTIDE SEQUENCE [LARGE SCALE GENOMIC DNA]</scope>
    <source>
        <strain evidence="11">CGMCC 4.7382</strain>
    </source>
</reference>
<accession>A0ABW2KLK9</accession>
<dbReference type="InterPro" id="IPR000515">
    <property type="entry name" value="MetI-like"/>
</dbReference>
<evidence type="ECO:0000256" key="7">
    <source>
        <dbReference type="RuleBase" id="RU363032"/>
    </source>
</evidence>
<evidence type="ECO:0000256" key="1">
    <source>
        <dbReference type="ARBA" id="ARBA00004651"/>
    </source>
</evidence>
<keyword evidence="3" id="KW-1003">Cell membrane</keyword>
<feature type="transmembrane region" description="Helical" evidence="7">
    <location>
        <begin position="280"/>
        <end position="306"/>
    </location>
</feature>
<feature type="transmembrane region" description="Helical" evidence="7">
    <location>
        <begin position="326"/>
        <end position="352"/>
    </location>
</feature>
<proteinExistence type="inferred from homology"/>
<dbReference type="Pfam" id="PF19300">
    <property type="entry name" value="BPD_transp_1_N"/>
    <property type="match status" value="1"/>
</dbReference>
<feature type="transmembrane region" description="Helical" evidence="7">
    <location>
        <begin position="43"/>
        <end position="64"/>
    </location>
</feature>
<gene>
    <name evidence="10" type="ORF">ACFQRF_23505</name>
</gene>
<evidence type="ECO:0000256" key="8">
    <source>
        <dbReference type="SAM" id="MobiDB-lite"/>
    </source>
</evidence>
<feature type="transmembrane region" description="Helical" evidence="7">
    <location>
        <begin position="130"/>
        <end position="151"/>
    </location>
</feature>
<comment type="caution">
    <text evidence="10">The sequence shown here is derived from an EMBL/GenBank/DDBJ whole genome shotgun (WGS) entry which is preliminary data.</text>
</comment>
<feature type="domain" description="ABC transmembrane type-1" evidence="9">
    <location>
        <begin position="130"/>
        <end position="345"/>
    </location>
</feature>
<dbReference type="Gene3D" id="1.10.3720.10">
    <property type="entry name" value="MetI-like"/>
    <property type="match status" value="1"/>
</dbReference>
<evidence type="ECO:0000313" key="11">
    <source>
        <dbReference type="Proteomes" id="UP001596540"/>
    </source>
</evidence>
<dbReference type="PANTHER" id="PTHR43376:SF1">
    <property type="entry name" value="OLIGOPEPTIDE TRANSPORT SYSTEM PERMEASE PROTEIN"/>
    <property type="match status" value="1"/>
</dbReference>
<keyword evidence="6 7" id="KW-0472">Membrane</keyword>
<dbReference type="Pfam" id="PF00528">
    <property type="entry name" value="BPD_transp_1"/>
    <property type="match status" value="1"/>
</dbReference>
<feature type="transmembrane region" description="Helical" evidence="7">
    <location>
        <begin position="222"/>
        <end position="244"/>
    </location>
</feature>
<evidence type="ECO:0000256" key="4">
    <source>
        <dbReference type="ARBA" id="ARBA00022692"/>
    </source>
</evidence>